<sequence>MDRLDIDIASQLAQLTLGHVRREYPHSESFRSQNVDDQPGAPGDNHPIFYGSYDWHSCVHGHWLLARLLRRFPGLPEAGHIQALFDQSYTADKVAAELAFFQRPGRAGFERPYGWCWLLKLFAELAQLEDQRSGGWRDQLQPLVYEIADRLQMYLPRLLYPIRSGTHSNTAFALLLALDYASQFDSSLAELLKAQARQYYLNDVGYQGWEPGGEDFLSPGWQEALLMKEALGVEFAEWFEAFLPELAAGRPAQLLIPVEVSDRSDGRLAHLDGLNLSRAWCQRQVLSALPASYAARDTIQASATSHLQAGAAHLQDDYMGEHWLATFLVLAFDGL</sequence>
<dbReference type="OrthoDB" id="9779797at2"/>
<protein>
    <recommendedName>
        <fullName evidence="3">DUF2891 domain-containing protein</fullName>
    </recommendedName>
</protein>
<dbReference type="EMBL" id="LT629736">
    <property type="protein sequence ID" value="SDR73093.1"/>
    <property type="molecule type" value="Genomic_DNA"/>
</dbReference>
<dbReference type="Proteomes" id="UP000243207">
    <property type="component" value="Chromosome I"/>
</dbReference>
<dbReference type="RefSeq" id="WP_093391296.1">
    <property type="nucleotide sequence ID" value="NZ_LT629736.1"/>
</dbReference>
<name>A0A1H1LF20_9GAMM</name>
<accession>A0A1H1LF20</accession>
<dbReference type="Pfam" id="PF11199">
    <property type="entry name" value="DUF2891"/>
    <property type="match status" value="1"/>
</dbReference>
<dbReference type="STRING" id="487184.SAMN05216421_0157"/>
<evidence type="ECO:0008006" key="3">
    <source>
        <dbReference type="Google" id="ProtNLM"/>
    </source>
</evidence>
<gene>
    <name evidence="1" type="ORF">SAMN05216421_0157</name>
</gene>
<evidence type="ECO:0000313" key="1">
    <source>
        <dbReference type="EMBL" id="SDR73093.1"/>
    </source>
</evidence>
<dbReference type="AlphaFoldDB" id="A0A1H1LF20"/>
<proteinExistence type="predicted"/>
<evidence type="ECO:0000313" key="2">
    <source>
        <dbReference type="Proteomes" id="UP000243207"/>
    </source>
</evidence>
<organism evidence="1 2">
    <name type="scientific">Halopseudomonas xinjiangensis</name>
    <dbReference type="NCBI Taxonomy" id="487184"/>
    <lineage>
        <taxon>Bacteria</taxon>
        <taxon>Pseudomonadati</taxon>
        <taxon>Pseudomonadota</taxon>
        <taxon>Gammaproteobacteria</taxon>
        <taxon>Pseudomonadales</taxon>
        <taxon>Pseudomonadaceae</taxon>
        <taxon>Halopseudomonas</taxon>
    </lineage>
</organism>
<dbReference type="InterPro" id="IPR021365">
    <property type="entry name" value="DUF2891"/>
</dbReference>
<keyword evidence="2" id="KW-1185">Reference proteome</keyword>
<reference evidence="2" key="1">
    <citation type="submission" date="2016-10" db="EMBL/GenBank/DDBJ databases">
        <authorList>
            <person name="Varghese N."/>
            <person name="Submissions S."/>
        </authorList>
    </citation>
    <scope>NUCLEOTIDE SEQUENCE [LARGE SCALE GENOMIC DNA]</scope>
    <source>
        <strain evidence="2">NRRL B-51270</strain>
    </source>
</reference>